<evidence type="ECO:0000256" key="1">
    <source>
        <dbReference type="ARBA" id="ARBA00023157"/>
    </source>
</evidence>
<comment type="caution">
    <text evidence="2">The sequence shown here is derived from an EMBL/GenBank/DDBJ whole genome shotgun (WGS) entry which is preliminary data.</text>
</comment>
<dbReference type="Proteomes" id="UP001642483">
    <property type="component" value="Unassembled WGS sequence"/>
</dbReference>
<protein>
    <submittedName>
        <fullName evidence="2">Uncharacterized protein</fullName>
    </submittedName>
</protein>
<evidence type="ECO:0000313" key="3">
    <source>
        <dbReference type="Proteomes" id="UP001642483"/>
    </source>
</evidence>
<organism evidence="2 3">
    <name type="scientific">Clavelina lepadiformis</name>
    <name type="common">Light-bulb sea squirt</name>
    <name type="synonym">Ascidia lepadiformis</name>
    <dbReference type="NCBI Taxonomy" id="159417"/>
    <lineage>
        <taxon>Eukaryota</taxon>
        <taxon>Metazoa</taxon>
        <taxon>Chordata</taxon>
        <taxon>Tunicata</taxon>
        <taxon>Ascidiacea</taxon>
        <taxon>Aplousobranchia</taxon>
        <taxon>Clavelinidae</taxon>
        <taxon>Clavelina</taxon>
    </lineage>
</organism>
<sequence>MFKVWFSPKVELSKYSGSSFWAYFGFKVKRLNVPKDFIRFHSILNFLGSQNEIEKSMKTIQVVAMIWTYCVAPSFHSEISTSSSDSRLDCMAQKTPFQGEKWCLFKRSANELGAICYFKCNEGYTLVGHSINECVLAHAQLKATYFNVSGGICKRIVDFPENVSGPYYITTEARTGYHLSTDGRYRLVVTKTTGMSNMFYVRRPGLNQEPDSISLYSASHTDHYVALQGQRLLVIPENFAHPILGSWSNVTSFYYHRDMFTKLKGCYALQPYLDEGKFLILGDDNQVNLKKHDDPDFNRTRANFLWKKSSS</sequence>
<reference evidence="2 3" key="1">
    <citation type="submission" date="2024-02" db="EMBL/GenBank/DDBJ databases">
        <authorList>
            <person name="Daric V."/>
            <person name="Darras S."/>
        </authorList>
    </citation>
    <scope>NUCLEOTIDE SEQUENCE [LARGE SCALE GENOMIC DNA]</scope>
</reference>
<evidence type="ECO:0000313" key="2">
    <source>
        <dbReference type="EMBL" id="CAK8678283.1"/>
    </source>
</evidence>
<keyword evidence="3" id="KW-1185">Reference proteome</keyword>
<accession>A0ABP0FH84</accession>
<dbReference type="SUPFAM" id="SSF57535">
    <property type="entry name" value="Complement control module/SCR domain"/>
    <property type="match status" value="1"/>
</dbReference>
<gene>
    <name evidence="2" type="ORF">CVLEPA_LOCUS8214</name>
</gene>
<name>A0ABP0FH84_CLALP</name>
<dbReference type="InterPro" id="IPR035976">
    <property type="entry name" value="Sushi/SCR/CCP_sf"/>
</dbReference>
<dbReference type="EMBL" id="CAWYQH010000046">
    <property type="protein sequence ID" value="CAK8678283.1"/>
    <property type="molecule type" value="Genomic_DNA"/>
</dbReference>
<keyword evidence="1" id="KW-1015">Disulfide bond</keyword>
<proteinExistence type="predicted"/>